<evidence type="ECO:0000313" key="1">
    <source>
        <dbReference type="EMBL" id="BAY70609.1"/>
    </source>
</evidence>
<gene>
    <name evidence="1" type="ORF">NIES23_34160</name>
</gene>
<proteinExistence type="predicted"/>
<sequence>MKDNISLIAAAAGGFMLSVALAGILRGAPVMAWQDKSSFSASVVTNLRVTSKKTENLEFFGPEIPKS</sequence>
<organism evidence="1 2">
    <name type="scientific">Trichormus variabilis NIES-23</name>
    <dbReference type="NCBI Taxonomy" id="1973479"/>
    <lineage>
        <taxon>Bacteria</taxon>
        <taxon>Bacillati</taxon>
        <taxon>Cyanobacteriota</taxon>
        <taxon>Cyanophyceae</taxon>
        <taxon>Nostocales</taxon>
        <taxon>Nostocaceae</taxon>
        <taxon>Trichormus</taxon>
    </lineage>
</organism>
<evidence type="ECO:0000313" key="2">
    <source>
        <dbReference type="Proteomes" id="UP000217507"/>
    </source>
</evidence>
<reference evidence="1 2" key="1">
    <citation type="submission" date="2017-06" db="EMBL/GenBank/DDBJ databases">
        <title>Genome sequencing of cyanobaciteial culture collection at National Institute for Environmental Studies (NIES).</title>
        <authorList>
            <person name="Hirose Y."/>
            <person name="Shimura Y."/>
            <person name="Fujisawa T."/>
            <person name="Nakamura Y."/>
            <person name="Kawachi M."/>
        </authorList>
    </citation>
    <scope>NUCLEOTIDE SEQUENCE [LARGE SCALE GENOMIC DNA]</scope>
    <source>
        <strain evidence="1 2">NIES-23</strain>
    </source>
</reference>
<accession>A0A1Z4KNP4</accession>
<name>A0A1Z4KNP4_ANAVA</name>
<dbReference type="AlphaFoldDB" id="A0A1Z4KNP4"/>
<dbReference type="EMBL" id="AP018216">
    <property type="protein sequence ID" value="BAY70609.1"/>
    <property type="molecule type" value="Genomic_DNA"/>
</dbReference>
<dbReference type="Proteomes" id="UP000217507">
    <property type="component" value="Chromosome"/>
</dbReference>
<protein>
    <submittedName>
        <fullName evidence="1">Uncharacterized protein</fullName>
    </submittedName>
</protein>